<organism evidence="1 2">
    <name type="scientific">Meganyctiphanes norvegica</name>
    <name type="common">Northern krill</name>
    <name type="synonym">Thysanopoda norvegica</name>
    <dbReference type="NCBI Taxonomy" id="48144"/>
    <lineage>
        <taxon>Eukaryota</taxon>
        <taxon>Metazoa</taxon>
        <taxon>Ecdysozoa</taxon>
        <taxon>Arthropoda</taxon>
        <taxon>Crustacea</taxon>
        <taxon>Multicrustacea</taxon>
        <taxon>Malacostraca</taxon>
        <taxon>Eumalacostraca</taxon>
        <taxon>Eucarida</taxon>
        <taxon>Euphausiacea</taxon>
        <taxon>Euphausiidae</taxon>
        <taxon>Meganyctiphanes</taxon>
    </lineage>
</organism>
<proteinExistence type="predicted"/>
<protein>
    <recommendedName>
        <fullName evidence="3">Right handed beta helix domain-containing protein</fullName>
    </recommendedName>
</protein>
<dbReference type="PANTHER" id="PTHR36453:SF1">
    <property type="entry name" value="RIGHT HANDED BETA HELIX DOMAIN-CONTAINING PROTEIN"/>
    <property type="match status" value="1"/>
</dbReference>
<dbReference type="PANTHER" id="PTHR36453">
    <property type="entry name" value="SECRETED PROTEIN-RELATED"/>
    <property type="match status" value="1"/>
</dbReference>
<dbReference type="SUPFAM" id="SSF51126">
    <property type="entry name" value="Pectin lyase-like"/>
    <property type="match status" value="1"/>
</dbReference>
<dbReference type="Proteomes" id="UP001497623">
    <property type="component" value="Unassembled WGS sequence"/>
</dbReference>
<keyword evidence="2" id="KW-1185">Reference proteome</keyword>
<dbReference type="InterPro" id="IPR011050">
    <property type="entry name" value="Pectin_lyase_fold/virulence"/>
</dbReference>
<dbReference type="EMBL" id="CAXKWB010042708">
    <property type="protein sequence ID" value="CAL4158370.1"/>
    <property type="molecule type" value="Genomic_DNA"/>
</dbReference>
<evidence type="ECO:0008006" key="3">
    <source>
        <dbReference type="Google" id="ProtNLM"/>
    </source>
</evidence>
<evidence type="ECO:0000313" key="2">
    <source>
        <dbReference type="Proteomes" id="UP001497623"/>
    </source>
</evidence>
<dbReference type="AlphaFoldDB" id="A0AAV2S5F5"/>
<sequence>LISVSGTRYVVDQEKGSDSNSGLNPSHAFKTIQHCVDQLITSDPGSECQIRAARYHEVLDINGIRGTTDKPIVIRGYEDEEAILDGTVPLQPSEWTLDSKTGICSAEIEDEIFALFLDDDLLTAARWPNSLWSDKTIFDNHYWGHCSQDSEPGNITDDGTADLASSGIDATGAMAILNIGSFNTYVRPVLYHKPGTNSFTYNHDMSNVHWKPKENQYYLEASLALLDNPGEWFFDKDTMMLYIIPTSGECPDPALTTLRGRTTEYGAIVTNCTGLTISDMTFFAANVHAHSIDRVESHVDDILLNSIQFKFPSHSKRMLGIKDFPLITKLFAKANMGHGEIVIGKLSVVNCTFVGGDGVPLEYEGEDFYIHNNLFAYNDWTCQAGEGGGTTSGAGKKETISRNTFWYNGNSAGIRPGNEATIEYNHMAGQCWGEIQNDGAAIQVQNAPQTGIQISHNWIHDTPKMAIRFDTPSDTGGGANMGHNGYQGYNVVWNTDGMMVKGDNHTVVNNIALDRDDGGCTLCVIYRLRHDPVIENNYTIVYNNGATEANGGVNVDEGGYWPVAGITDNNFSGQDVKTHMVDPDNLDFRPVEGGAFTEGDEIIGPYQIGLSSMEYWIPGRMFYKTSTPIPPNEATVASTRDAVMFLGGYMSDQHDFYFGIDKSLVESATFDDEAYQYSLASVEGNVFELPPLHKHTQYFWRVDVQRGVHIYKGDVWTFTTAN</sequence>
<evidence type="ECO:0000313" key="1">
    <source>
        <dbReference type="EMBL" id="CAL4158370.1"/>
    </source>
</evidence>
<feature type="non-terminal residue" evidence="1">
    <location>
        <position position="1"/>
    </location>
</feature>
<accession>A0AAV2S5F5</accession>
<reference evidence="1 2" key="1">
    <citation type="submission" date="2024-05" db="EMBL/GenBank/DDBJ databases">
        <authorList>
            <person name="Wallberg A."/>
        </authorList>
    </citation>
    <scope>NUCLEOTIDE SEQUENCE [LARGE SCALE GENOMIC DNA]</scope>
</reference>
<comment type="caution">
    <text evidence="1">The sequence shown here is derived from an EMBL/GenBank/DDBJ whole genome shotgun (WGS) entry which is preliminary data.</text>
</comment>
<name>A0AAV2S5F5_MEGNR</name>
<gene>
    <name evidence="1" type="ORF">MNOR_LOCUS32081</name>
</gene>
<dbReference type="Gene3D" id="2.160.20.10">
    <property type="entry name" value="Single-stranded right-handed beta-helix, Pectin lyase-like"/>
    <property type="match status" value="1"/>
</dbReference>
<dbReference type="InterPro" id="IPR012334">
    <property type="entry name" value="Pectin_lyas_fold"/>
</dbReference>